<comment type="caution">
    <text evidence="12">The sequence shown here is derived from an EMBL/GenBank/DDBJ whole genome shotgun (WGS) entry which is preliminary data.</text>
</comment>
<dbReference type="PANTHER" id="PTHR45718:SF8">
    <property type="entry name" value="GLIS FAMILY ZINC FINGER 2"/>
    <property type="match status" value="1"/>
</dbReference>
<evidence type="ECO:0000256" key="2">
    <source>
        <dbReference type="ARBA" id="ARBA00010831"/>
    </source>
</evidence>
<keyword evidence="3" id="KW-0479">Metal-binding</keyword>
<feature type="compositionally biased region" description="Low complexity" evidence="10">
    <location>
        <begin position="118"/>
        <end position="127"/>
    </location>
</feature>
<dbReference type="GO" id="GO:0000978">
    <property type="term" value="F:RNA polymerase II cis-regulatory region sequence-specific DNA binding"/>
    <property type="evidence" value="ECO:0007669"/>
    <property type="project" value="TreeGrafter"/>
</dbReference>
<feature type="compositionally biased region" description="Polar residues" evidence="10">
    <location>
        <begin position="257"/>
        <end position="331"/>
    </location>
</feature>
<accession>A0A1X2J103</accession>
<dbReference type="AlphaFoldDB" id="A0A1X2J103"/>
<gene>
    <name evidence="12" type="ORF">BCR42DRAFT_8134</name>
</gene>
<dbReference type="PANTHER" id="PTHR45718">
    <property type="entry name" value="TRANSCRIPTIONAL ACTIVATOR CUBITUS INTERRUPTUS"/>
    <property type="match status" value="1"/>
</dbReference>
<comment type="similarity">
    <text evidence="2">Belongs to the GLI C2H2-type zinc-finger protein family.</text>
</comment>
<keyword evidence="8" id="KW-0539">Nucleus</keyword>
<keyword evidence="5 9" id="KW-0863">Zinc-finger</keyword>
<feature type="compositionally biased region" description="Polar residues" evidence="10">
    <location>
        <begin position="339"/>
        <end position="349"/>
    </location>
</feature>
<evidence type="ECO:0000256" key="3">
    <source>
        <dbReference type="ARBA" id="ARBA00022723"/>
    </source>
</evidence>
<comment type="subcellular location">
    <subcellularLocation>
        <location evidence="1">Nucleus</location>
    </subcellularLocation>
</comment>
<proteinExistence type="inferred from homology"/>
<feature type="region of interest" description="Disordered" evidence="10">
    <location>
        <begin position="114"/>
        <end position="133"/>
    </location>
</feature>
<evidence type="ECO:0000256" key="9">
    <source>
        <dbReference type="PROSITE-ProRule" id="PRU00042"/>
    </source>
</evidence>
<keyword evidence="4" id="KW-0677">Repeat</keyword>
<keyword evidence="13" id="KW-1185">Reference proteome</keyword>
<dbReference type="GO" id="GO:0005634">
    <property type="term" value="C:nucleus"/>
    <property type="evidence" value="ECO:0007669"/>
    <property type="project" value="UniProtKB-SubCell"/>
</dbReference>
<feature type="region of interest" description="Disordered" evidence="10">
    <location>
        <begin position="55"/>
        <end position="76"/>
    </location>
</feature>
<dbReference type="EMBL" id="MCGE01000001">
    <property type="protein sequence ID" value="ORZ25445.1"/>
    <property type="molecule type" value="Genomic_DNA"/>
</dbReference>
<evidence type="ECO:0000313" key="13">
    <source>
        <dbReference type="Proteomes" id="UP000193560"/>
    </source>
</evidence>
<keyword evidence="6" id="KW-0862">Zinc</keyword>
<evidence type="ECO:0000256" key="8">
    <source>
        <dbReference type="ARBA" id="ARBA00023242"/>
    </source>
</evidence>
<feature type="region of interest" description="Disordered" evidence="10">
    <location>
        <begin position="255"/>
        <end position="364"/>
    </location>
</feature>
<feature type="compositionally biased region" description="Polar residues" evidence="10">
    <location>
        <begin position="466"/>
        <end position="476"/>
    </location>
</feature>
<protein>
    <recommendedName>
        <fullName evidence="11">C2H2-type domain-containing protein</fullName>
    </recommendedName>
</protein>
<feature type="domain" description="C2H2-type" evidence="11">
    <location>
        <begin position="516"/>
        <end position="548"/>
    </location>
</feature>
<dbReference type="Pfam" id="PF23561">
    <property type="entry name" value="zf-C2H2_15"/>
    <property type="match status" value="1"/>
</dbReference>
<organism evidence="12 13">
    <name type="scientific">Absidia repens</name>
    <dbReference type="NCBI Taxonomy" id="90262"/>
    <lineage>
        <taxon>Eukaryota</taxon>
        <taxon>Fungi</taxon>
        <taxon>Fungi incertae sedis</taxon>
        <taxon>Mucoromycota</taxon>
        <taxon>Mucoromycotina</taxon>
        <taxon>Mucoromycetes</taxon>
        <taxon>Mucorales</taxon>
        <taxon>Cunninghamellaceae</taxon>
        <taxon>Absidia</taxon>
    </lineage>
</organism>
<reference evidence="12 13" key="1">
    <citation type="submission" date="2016-07" db="EMBL/GenBank/DDBJ databases">
        <title>Pervasive Adenine N6-methylation of Active Genes in Fungi.</title>
        <authorList>
            <consortium name="DOE Joint Genome Institute"/>
            <person name="Mondo S.J."/>
            <person name="Dannebaum R.O."/>
            <person name="Kuo R.C."/>
            <person name="Labutti K."/>
            <person name="Haridas S."/>
            <person name="Kuo A."/>
            <person name="Salamov A."/>
            <person name="Ahrendt S.R."/>
            <person name="Lipzen A."/>
            <person name="Sullivan W."/>
            <person name="Andreopoulos W.B."/>
            <person name="Clum A."/>
            <person name="Lindquist E."/>
            <person name="Daum C."/>
            <person name="Ramamoorthy G.K."/>
            <person name="Gryganskyi A."/>
            <person name="Culley D."/>
            <person name="Magnuson J.K."/>
            <person name="James T.Y."/>
            <person name="O'Malley M.A."/>
            <person name="Stajich J.E."/>
            <person name="Spatafora J.W."/>
            <person name="Visel A."/>
            <person name="Grigoriev I.V."/>
        </authorList>
    </citation>
    <scope>NUCLEOTIDE SEQUENCE [LARGE SCALE GENOMIC DNA]</scope>
    <source>
        <strain evidence="12 13">NRRL 1336</strain>
    </source>
</reference>
<dbReference type="Gene3D" id="3.30.160.60">
    <property type="entry name" value="Classic Zinc Finger"/>
    <property type="match status" value="1"/>
</dbReference>
<keyword evidence="7" id="KW-0238">DNA-binding</keyword>
<feature type="compositionally biased region" description="Low complexity" evidence="10">
    <location>
        <begin position="414"/>
        <end position="436"/>
    </location>
</feature>
<dbReference type="InterPro" id="IPR043359">
    <property type="entry name" value="GLI-like"/>
</dbReference>
<evidence type="ECO:0000256" key="5">
    <source>
        <dbReference type="ARBA" id="ARBA00022771"/>
    </source>
</evidence>
<feature type="region of interest" description="Disordered" evidence="10">
    <location>
        <begin position="1"/>
        <end position="32"/>
    </location>
</feature>
<evidence type="ECO:0000259" key="11">
    <source>
        <dbReference type="PROSITE" id="PS50157"/>
    </source>
</evidence>
<dbReference type="InterPro" id="IPR036236">
    <property type="entry name" value="Znf_C2H2_sf"/>
</dbReference>
<evidence type="ECO:0000256" key="7">
    <source>
        <dbReference type="ARBA" id="ARBA00023125"/>
    </source>
</evidence>
<dbReference type="PROSITE" id="PS50157">
    <property type="entry name" value="ZINC_FINGER_C2H2_2"/>
    <property type="match status" value="1"/>
</dbReference>
<evidence type="ECO:0000313" key="12">
    <source>
        <dbReference type="EMBL" id="ORZ25445.1"/>
    </source>
</evidence>
<name>A0A1X2J103_9FUNG</name>
<dbReference type="InterPro" id="IPR013087">
    <property type="entry name" value="Znf_C2H2_type"/>
</dbReference>
<feature type="compositionally biased region" description="Polar residues" evidence="10">
    <location>
        <begin position="158"/>
        <end position="185"/>
    </location>
</feature>
<dbReference type="Proteomes" id="UP000193560">
    <property type="component" value="Unassembled WGS sequence"/>
</dbReference>
<dbReference type="GO" id="GO:0000981">
    <property type="term" value="F:DNA-binding transcription factor activity, RNA polymerase II-specific"/>
    <property type="evidence" value="ECO:0007669"/>
    <property type="project" value="TreeGrafter"/>
</dbReference>
<evidence type="ECO:0000256" key="6">
    <source>
        <dbReference type="ARBA" id="ARBA00022833"/>
    </source>
</evidence>
<feature type="compositionally biased region" description="Acidic residues" evidence="10">
    <location>
        <begin position="454"/>
        <end position="465"/>
    </location>
</feature>
<dbReference type="InterPro" id="IPR056436">
    <property type="entry name" value="Znf-C2H2_ZIC1-5/GLI1-3-like"/>
</dbReference>
<evidence type="ECO:0000256" key="4">
    <source>
        <dbReference type="ARBA" id="ARBA00022737"/>
    </source>
</evidence>
<feature type="region of interest" description="Disordered" evidence="10">
    <location>
        <begin position="400"/>
        <end position="478"/>
    </location>
</feature>
<dbReference type="STRING" id="90262.A0A1X2J103"/>
<dbReference type="SUPFAM" id="SSF57667">
    <property type="entry name" value="beta-beta-alpha zinc fingers"/>
    <property type="match status" value="1"/>
</dbReference>
<sequence length="561" mass="61817">MNNHTYLAGTLPSSSLNTATTTSINPQLPPTTDNTFQFMPQSTTDQFTRISPATSLSKGPGMYQSQQHMGFSSENSSKNMVPAFPISQHITTGAHNQHTWDMIQQHYDLRLAESIGTPSSSSSPLSSAVKQLNSPTSLGIPSATSTPPLYQELIGLSTSSPTSTQAVDTSQQTSRLQHPAQSQMVTRDMGNRTESTQSSPHEPIYWEQGNSTLDAFGDPNNNEQRLLQQQNSDPKPTEHQDQIIRQSRQLHEYSLPVSGSNLPSSSFMPSDQQGNQNSTSPPKQQKLAPSSASSNYHKTPNQQIRSDTSNSKRSHQDSSATTSKESDTPQTKKPKNDTAAIQQASQQPKIPTPAPESASAILPPKPLPFTVASFDHMTREEMVERLVFLENERLDLQQQLEQRKPQSAKHPKTNNNNNNNSNNNSNNNNSSTVSNNEIPTEDTLGKPNSKTGGGDDDDDDDDEVESISSGAEINPTSDDKTEMKCLWKNCGTIRVGVRDLTDHIVSAHVGGGKPLYRCEWENCRRSHKPFTKRHKICNHLRVHTGERPFVCDKPGKKMKGR</sequence>
<evidence type="ECO:0000256" key="10">
    <source>
        <dbReference type="SAM" id="MobiDB-lite"/>
    </source>
</evidence>
<feature type="region of interest" description="Disordered" evidence="10">
    <location>
        <begin position="158"/>
        <end position="222"/>
    </location>
</feature>
<dbReference type="GO" id="GO:0008270">
    <property type="term" value="F:zinc ion binding"/>
    <property type="evidence" value="ECO:0007669"/>
    <property type="project" value="UniProtKB-KW"/>
</dbReference>
<evidence type="ECO:0000256" key="1">
    <source>
        <dbReference type="ARBA" id="ARBA00004123"/>
    </source>
</evidence>
<dbReference type="OrthoDB" id="3437960at2759"/>